<evidence type="ECO:0000256" key="1">
    <source>
        <dbReference type="SAM" id="MobiDB-lite"/>
    </source>
</evidence>
<dbReference type="AlphaFoldDB" id="A0A2N6NJ41"/>
<gene>
    <name evidence="2" type="ORF">BM221_006967</name>
</gene>
<dbReference type="EMBL" id="MRVG01000007">
    <property type="protein sequence ID" value="PMB67303.1"/>
    <property type="molecule type" value="Genomic_DNA"/>
</dbReference>
<evidence type="ECO:0000313" key="2">
    <source>
        <dbReference type="EMBL" id="PMB67303.1"/>
    </source>
</evidence>
<evidence type="ECO:0000313" key="3">
    <source>
        <dbReference type="Proteomes" id="UP000235728"/>
    </source>
</evidence>
<name>A0A2N6NJ41_BEABA</name>
<sequence>MQRLAWDSERSAVQGDGIVTALIAILDRLHRPLESHFNDEVARIANLAASPKTLMGDLPRKTPLWSGSARSGGRPSLMEPGVTDVLGGLVHRSR</sequence>
<accession>A0A2N6NJ41</accession>
<dbReference type="Proteomes" id="UP000235728">
    <property type="component" value="Unassembled WGS sequence"/>
</dbReference>
<reference evidence="2 3" key="1">
    <citation type="journal article" date="2016" name="Appl. Microbiol. Biotechnol.">
        <title>Characterization of T-DNA insertion mutants with decreased virulence in the entomopathogenic fungus Beauveria bassiana JEF-007.</title>
        <authorList>
            <person name="Kim S."/>
            <person name="Lee S.J."/>
            <person name="Nai Y.S."/>
            <person name="Yu J.S."/>
            <person name="Lee M.R."/>
            <person name="Yang Y.T."/>
            <person name="Kim J.S."/>
        </authorList>
    </citation>
    <scope>NUCLEOTIDE SEQUENCE [LARGE SCALE GENOMIC DNA]</scope>
    <source>
        <strain evidence="2 3">JEF-007</strain>
    </source>
</reference>
<proteinExistence type="predicted"/>
<comment type="caution">
    <text evidence="2">The sequence shown here is derived from an EMBL/GenBank/DDBJ whole genome shotgun (WGS) entry which is preliminary data.</text>
</comment>
<feature type="region of interest" description="Disordered" evidence="1">
    <location>
        <begin position="58"/>
        <end position="94"/>
    </location>
</feature>
<organism evidence="2 3">
    <name type="scientific">Beauveria bassiana</name>
    <name type="common">White muscardine disease fungus</name>
    <name type="synonym">Tritirachium shiotae</name>
    <dbReference type="NCBI Taxonomy" id="176275"/>
    <lineage>
        <taxon>Eukaryota</taxon>
        <taxon>Fungi</taxon>
        <taxon>Dikarya</taxon>
        <taxon>Ascomycota</taxon>
        <taxon>Pezizomycotina</taxon>
        <taxon>Sordariomycetes</taxon>
        <taxon>Hypocreomycetidae</taxon>
        <taxon>Hypocreales</taxon>
        <taxon>Cordycipitaceae</taxon>
        <taxon>Beauveria</taxon>
    </lineage>
</organism>
<protein>
    <submittedName>
        <fullName evidence="2">Uncharacterized protein</fullName>
    </submittedName>
</protein>